<dbReference type="AlphaFoldDB" id="A0A375G0N9"/>
<evidence type="ECO:0000313" key="1">
    <source>
        <dbReference type="EMBL" id="SPC14203.1"/>
    </source>
</evidence>
<reference evidence="1" key="1">
    <citation type="submission" date="2018-01" db="EMBL/GenBank/DDBJ databases">
        <authorList>
            <person name="Clerissi C."/>
        </authorList>
    </citation>
    <scope>NUCLEOTIDE SEQUENCE</scope>
    <source>
        <strain evidence="1">Cupriavidus oxalaticus LMG 2235</strain>
    </source>
</reference>
<dbReference type="Proteomes" id="UP000256862">
    <property type="component" value="Chromosome CO2235"/>
</dbReference>
<dbReference type="InterPro" id="IPR031832">
    <property type="entry name" value="DUF4747"/>
</dbReference>
<comment type="caution">
    <text evidence="1">The sequence shown here is derived from an EMBL/GenBank/DDBJ whole genome shotgun (WGS) entry which is preliminary data.</text>
</comment>
<proteinExistence type="predicted"/>
<sequence length="295" mass="33327">MERRGRYYLGRVIKQGTLDQVRLMNAIVNAGTIMVGKSRWTITSVVDRRTERLPFVFGRLSKYSDEGHVTVVDTSTRSEVEAIAPNLLIASANFVYLPEYSGIAYMHVWNHIEADTFSRRFKEVIEATYDNFFVGCSIEAVSDYRAFGVKLQSLDRIREISARVHPPNPLFGRLWGSLNRYIEERNASEVTVKESQEGVKGLATNIAKLVSKILEDHTYEPDREVAIGDAAILMAADGYGSGRVVGDQYGEEVVIRTSDTQKAFLFSKEPVPDDLAAEAEKHFRRTSVERDMRHP</sequence>
<gene>
    <name evidence="1" type="ORF">CO2235_200059</name>
</gene>
<accession>A0A375G0N9</accession>
<name>A0A375G0N9_9BURK</name>
<protein>
    <submittedName>
        <fullName evidence="1">Uncharacterized protein</fullName>
    </submittedName>
</protein>
<organism evidence="1">
    <name type="scientific">Cupriavidus oxalaticus</name>
    <dbReference type="NCBI Taxonomy" id="96344"/>
    <lineage>
        <taxon>Bacteria</taxon>
        <taxon>Pseudomonadati</taxon>
        <taxon>Pseudomonadota</taxon>
        <taxon>Betaproteobacteria</taxon>
        <taxon>Burkholderiales</taxon>
        <taxon>Burkholderiaceae</taxon>
        <taxon>Cupriavidus</taxon>
    </lineage>
</organism>
<dbReference type="Pfam" id="PF15931">
    <property type="entry name" value="DUF4747"/>
    <property type="match status" value="1"/>
</dbReference>
<dbReference type="EMBL" id="OGUS01000121">
    <property type="protein sequence ID" value="SPC14203.1"/>
    <property type="molecule type" value="Genomic_DNA"/>
</dbReference>